<dbReference type="Pfam" id="PF00582">
    <property type="entry name" value="Usp"/>
    <property type="match status" value="2"/>
</dbReference>
<comment type="caution">
    <text evidence="3">The sequence shown here is derived from an EMBL/GenBank/DDBJ whole genome shotgun (WGS) entry which is preliminary data.</text>
</comment>
<protein>
    <submittedName>
        <fullName evidence="3">Universal stress protein</fullName>
    </submittedName>
</protein>
<dbReference type="SUPFAM" id="SSF52402">
    <property type="entry name" value="Adenine nucleotide alpha hydrolases-like"/>
    <property type="match status" value="2"/>
</dbReference>
<proteinExistence type="inferred from homology"/>
<dbReference type="InterPro" id="IPR014729">
    <property type="entry name" value="Rossmann-like_a/b/a_fold"/>
</dbReference>
<reference evidence="4" key="1">
    <citation type="journal article" date="2019" name="Int. J. Syst. Evol. Microbiol.">
        <title>The Global Catalogue of Microorganisms (GCM) 10K type strain sequencing project: providing services to taxonomists for standard genome sequencing and annotation.</title>
        <authorList>
            <consortium name="The Broad Institute Genomics Platform"/>
            <consortium name="The Broad Institute Genome Sequencing Center for Infectious Disease"/>
            <person name="Wu L."/>
            <person name="Ma J."/>
        </authorList>
    </citation>
    <scope>NUCLEOTIDE SEQUENCE [LARGE SCALE GENOMIC DNA]</scope>
    <source>
        <strain evidence="4">JCM 9651</strain>
    </source>
</reference>
<feature type="domain" description="UspA" evidence="2">
    <location>
        <begin position="14"/>
        <end position="146"/>
    </location>
</feature>
<dbReference type="Proteomes" id="UP001499990">
    <property type="component" value="Unassembled WGS sequence"/>
</dbReference>
<dbReference type="PANTHER" id="PTHR46268:SF6">
    <property type="entry name" value="UNIVERSAL STRESS PROTEIN UP12"/>
    <property type="match status" value="1"/>
</dbReference>
<name>A0ABP6SKI4_9ACTN</name>
<accession>A0ABP6SKI4</accession>
<evidence type="ECO:0000259" key="2">
    <source>
        <dbReference type="Pfam" id="PF00582"/>
    </source>
</evidence>
<dbReference type="PANTHER" id="PTHR46268">
    <property type="entry name" value="STRESS RESPONSE PROTEIN NHAX"/>
    <property type="match status" value="1"/>
</dbReference>
<gene>
    <name evidence="3" type="ORF">GCM10020367_60800</name>
</gene>
<dbReference type="RefSeq" id="WP_345043591.1">
    <property type="nucleotide sequence ID" value="NZ_BAAAYL010000001.1"/>
</dbReference>
<comment type="similarity">
    <text evidence="1">Belongs to the universal stress protein A family.</text>
</comment>
<evidence type="ECO:0000313" key="3">
    <source>
        <dbReference type="EMBL" id="GAA3379002.1"/>
    </source>
</evidence>
<evidence type="ECO:0000256" key="1">
    <source>
        <dbReference type="ARBA" id="ARBA00008791"/>
    </source>
</evidence>
<dbReference type="Gene3D" id="3.40.50.620">
    <property type="entry name" value="HUPs"/>
    <property type="match status" value="2"/>
</dbReference>
<dbReference type="EMBL" id="BAAAYL010000001">
    <property type="protein sequence ID" value="GAA3379002.1"/>
    <property type="molecule type" value="Genomic_DNA"/>
</dbReference>
<evidence type="ECO:0000313" key="4">
    <source>
        <dbReference type="Proteomes" id="UP001499990"/>
    </source>
</evidence>
<keyword evidence="4" id="KW-1185">Reference proteome</keyword>
<organism evidence="3 4">
    <name type="scientific">Streptomyces sannanensis</name>
    <dbReference type="NCBI Taxonomy" id="285536"/>
    <lineage>
        <taxon>Bacteria</taxon>
        <taxon>Bacillati</taxon>
        <taxon>Actinomycetota</taxon>
        <taxon>Actinomycetes</taxon>
        <taxon>Kitasatosporales</taxon>
        <taxon>Streptomycetaceae</taxon>
        <taxon>Streptomyces</taxon>
    </lineage>
</organism>
<feature type="domain" description="UspA" evidence="2">
    <location>
        <begin position="157"/>
        <end position="277"/>
    </location>
</feature>
<dbReference type="InterPro" id="IPR006015">
    <property type="entry name" value="Universal_stress_UspA"/>
</dbReference>
<dbReference type="InterPro" id="IPR006016">
    <property type="entry name" value="UspA"/>
</dbReference>
<sequence length="289" mass="30142">MGDSRTGGPELGWVVAGVDGSADAMTAALWAAAEADRRGQPLNLVHAMDTEGRDLYVSAEMMRNIRRTGNALLEDAAAQVAQRFPGLRVTTELSPLEPSAGLHDVAGGHGTIVIGNRGLGGFTALLLGSVGLRVAAGAQGPVVVVRAAGEGVDKGVVLAAVRDRADLECVRHAARAAQLRTASLRLLSVRNVLHLGEIAQEHEQQLREVAGRIHEEFPGLTVTEDIDKGSSVAGALVEASRRADLLVMGGRRAPHGISPTLGRVTHAVLHHAHCPVELIPRVAKPAPTG</sequence>
<dbReference type="PRINTS" id="PR01438">
    <property type="entry name" value="UNVRSLSTRESS"/>
</dbReference>